<accession>A0A7Y9RXL7</accession>
<organism evidence="7 8">
    <name type="scientific">Nocardioides daedukensis</name>
    <dbReference type="NCBI Taxonomy" id="634462"/>
    <lineage>
        <taxon>Bacteria</taxon>
        <taxon>Bacillati</taxon>
        <taxon>Actinomycetota</taxon>
        <taxon>Actinomycetes</taxon>
        <taxon>Propionibacteriales</taxon>
        <taxon>Nocardioidaceae</taxon>
        <taxon>Nocardioides</taxon>
    </lineage>
</organism>
<reference evidence="7 8" key="1">
    <citation type="submission" date="2020-07" db="EMBL/GenBank/DDBJ databases">
        <title>Sequencing the genomes of 1000 actinobacteria strains.</title>
        <authorList>
            <person name="Klenk H.-P."/>
        </authorList>
    </citation>
    <scope>NUCLEOTIDE SEQUENCE [LARGE SCALE GENOMIC DNA]</scope>
    <source>
        <strain evidence="7 8">DSM 23819</strain>
    </source>
</reference>
<dbReference type="Proteomes" id="UP000540656">
    <property type="component" value="Unassembled WGS sequence"/>
</dbReference>
<evidence type="ECO:0000256" key="3">
    <source>
        <dbReference type="ARBA" id="ARBA00022989"/>
    </source>
</evidence>
<feature type="transmembrane region" description="Helical" evidence="5">
    <location>
        <begin position="242"/>
        <end position="259"/>
    </location>
</feature>
<dbReference type="GO" id="GO:0016874">
    <property type="term" value="F:ligase activity"/>
    <property type="evidence" value="ECO:0007669"/>
    <property type="project" value="UniProtKB-KW"/>
</dbReference>
<feature type="transmembrane region" description="Helical" evidence="5">
    <location>
        <begin position="218"/>
        <end position="235"/>
    </location>
</feature>
<dbReference type="AlphaFoldDB" id="A0A7Y9RXL7"/>
<evidence type="ECO:0000313" key="7">
    <source>
        <dbReference type="EMBL" id="NYG58552.1"/>
    </source>
</evidence>
<keyword evidence="7" id="KW-0436">Ligase</keyword>
<name>A0A7Y9RXL7_9ACTN</name>
<feature type="domain" description="O-antigen ligase-related" evidence="6">
    <location>
        <begin position="249"/>
        <end position="392"/>
    </location>
</feature>
<dbReference type="RefSeq" id="WP_179501704.1">
    <property type="nucleotide sequence ID" value="NZ_JACCAA010000001.1"/>
</dbReference>
<comment type="subcellular location">
    <subcellularLocation>
        <location evidence="1">Membrane</location>
        <topology evidence="1">Multi-pass membrane protein</topology>
    </subcellularLocation>
</comment>
<feature type="transmembrane region" description="Helical" evidence="5">
    <location>
        <begin position="289"/>
        <end position="309"/>
    </location>
</feature>
<evidence type="ECO:0000259" key="6">
    <source>
        <dbReference type="Pfam" id="PF04932"/>
    </source>
</evidence>
<dbReference type="PANTHER" id="PTHR37422:SF13">
    <property type="entry name" value="LIPOPOLYSACCHARIDE BIOSYNTHESIS PROTEIN PA4999-RELATED"/>
    <property type="match status" value="1"/>
</dbReference>
<protein>
    <submittedName>
        <fullName evidence="7">O-antigen ligase</fullName>
    </submittedName>
</protein>
<dbReference type="EMBL" id="JACCAA010000001">
    <property type="protein sequence ID" value="NYG58552.1"/>
    <property type="molecule type" value="Genomic_DNA"/>
</dbReference>
<dbReference type="Pfam" id="PF04932">
    <property type="entry name" value="Wzy_C"/>
    <property type="match status" value="1"/>
</dbReference>
<dbReference type="PANTHER" id="PTHR37422">
    <property type="entry name" value="TEICHURONIC ACID BIOSYNTHESIS PROTEIN TUAE"/>
    <property type="match status" value="1"/>
</dbReference>
<keyword evidence="2 5" id="KW-0812">Transmembrane</keyword>
<gene>
    <name evidence="7" type="ORF">BJ980_001475</name>
</gene>
<dbReference type="GO" id="GO:0016020">
    <property type="term" value="C:membrane"/>
    <property type="evidence" value="ECO:0007669"/>
    <property type="project" value="UniProtKB-SubCell"/>
</dbReference>
<keyword evidence="3 5" id="KW-1133">Transmembrane helix</keyword>
<evidence type="ECO:0000256" key="1">
    <source>
        <dbReference type="ARBA" id="ARBA00004141"/>
    </source>
</evidence>
<feature type="transmembrane region" description="Helical" evidence="5">
    <location>
        <begin position="93"/>
        <end position="118"/>
    </location>
</feature>
<feature type="transmembrane region" description="Helical" evidence="5">
    <location>
        <begin position="153"/>
        <end position="172"/>
    </location>
</feature>
<dbReference type="InterPro" id="IPR007016">
    <property type="entry name" value="O-antigen_ligase-rel_domated"/>
</dbReference>
<feature type="transmembrane region" description="Helical" evidence="5">
    <location>
        <begin position="130"/>
        <end position="147"/>
    </location>
</feature>
<sequence length="464" mass="48391">MTTTPPTASRAAVPPTLARRSRANRSTLVGRFATRGSAAALLMLAIVAGGLAAVWHPLEVTVVVVGLCVLAAMVLRVEWAVLAYVAVEPFGDYLSALASPSVKLIGAVLFGAWLVRLALDQRPVAVRHPVVVATGFLFVVLLASLTWNPNGSAGMEVASRYLSYMAVLVVLVDTMRNSLPPRRVVTAFVISCTAAAVVGIIAFAQSGGGRAAGPMEDANDFAFYLACALPFAILLWRDSLRWRPVFAVAAAIIMVAILATFSRGAILGVIGMVPVALVMRLVRPRHLVAALGVLALLVGIGFLAVGATVQRSLDEKQHVADANVASRFATWSMAAEMTADHPVLGTGPGGFRTNFVAYQANDSSNPTHYDVVHQMFLDVSAELGLLGLAAFLALLAAGGGGAVRAVRSGPDQHRLLAAATCVSLFGTVGAATFLSEQYYLPIWMLAALGAALDPGGRTGGPRCA</sequence>
<dbReference type="InterPro" id="IPR051533">
    <property type="entry name" value="WaaL-like"/>
</dbReference>
<feature type="transmembrane region" description="Helical" evidence="5">
    <location>
        <begin position="36"/>
        <end position="55"/>
    </location>
</feature>
<keyword evidence="4 5" id="KW-0472">Membrane</keyword>
<feature type="transmembrane region" description="Helical" evidence="5">
    <location>
        <begin position="415"/>
        <end position="434"/>
    </location>
</feature>
<feature type="transmembrane region" description="Helical" evidence="5">
    <location>
        <begin position="184"/>
        <end position="206"/>
    </location>
</feature>
<evidence type="ECO:0000256" key="5">
    <source>
        <dbReference type="SAM" id="Phobius"/>
    </source>
</evidence>
<comment type="caution">
    <text evidence="7">The sequence shown here is derived from an EMBL/GenBank/DDBJ whole genome shotgun (WGS) entry which is preliminary data.</text>
</comment>
<evidence type="ECO:0000313" key="8">
    <source>
        <dbReference type="Proteomes" id="UP000540656"/>
    </source>
</evidence>
<proteinExistence type="predicted"/>
<evidence type="ECO:0000256" key="2">
    <source>
        <dbReference type="ARBA" id="ARBA00022692"/>
    </source>
</evidence>
<feature type="transmembrane region" description="Helical" evidence="5">
    <location>
        <begin position="383"/>
        <end position="403"/>
    </location>
</feature>
<feature type="transmembrane region" description="Helical" evidence="5">
    <location>
        <begin position="62"/>
        <end position="87"/>
    </location>
</feature>
<evidence type="ECO:0000256" key="4">
    <source>
        <dbReference type="ARBA" id="ARBA00023136"/>
    </source>
</evidence>
<keyword evidence="8" id="KW-1185">Reference proteome</keyword>